<dbReference type="SMART" id="SM00090">
    <property type="entry name" value="RIO"/>
    <property type="match status" value="1"/>
</dbReference>
<accession>A0AAD9KA92</accession>
<feature type="region of interest" description="Disordered" evidence="25">
    <location>
        <begin position="1"/>
        <end position="69"/>
    </location>
</feature>
<evidence type="ECO:0000256" key="8">
    <source>
        <dbReference type="ARBA" id="ARBA00022527"/>
    </source>
</evidence>
<evidence type="ECO:0000256" key="11">
    <source>
        <dbReference type="ARBA" id="ARBA00022741"/>
    </source>
</evidence>
<dbReference type="Gene3D" id="3.30.200.20">
    <property type="entry name" value="Phosphorylase Kinase, domain 1"/>
    <property type="match status" value="1"/>
</dbReference>
<evidence type="ECO:0000256" key="23">
    <source>
        <dbReference type="PIRSR" id="PIRSR038147-2"/>
    </source>
</evidence>
<feature type="binding site" evidence="24">
    <location>
        <position position="337"/>
    </location>
    <ligand>
        <name>Mg(2+)</name>
        <dbReference type="ChEBI" id="CHEBI:18420"/>
    </ligand>
</feature>
<comment type="catalytic activity">
    <reaction evidence="18">
        <text>ATP + H2O = ADP + phosphate + H(+)</text>
        <dbReference type="Rhea" id="RHEA:13065"/>
        <dbReference type="ChEBI" id="CHEBI:15377"/>
        <dbReference type="ChEBI" id="CHEBI:15378"/>
        <dbReference type="ChEBI" id="CHEBI:30616"/>
        <dbReference type="ChEBI" id="CHEBI:43474"/>
        <dbReference type="ChEBI" id="CHEBI:456216"/>
    </reaction>
</comment>
<keyword evidence="8 21" id="KW-0723">Serine/threonine-protein kinase</keyword>
<comment type="caution">
    <text evidence="27">The sequence shown here is derived from an EMBL/GenBank/DDBJ whole genome shotgun (WGS) entry which is preliminary data.</text>
</comment>
<feature type="region of interest" description="Disordered" evidence="25">
    <location>
        <begin position="474"/>
        <end position="572"/>
    </location>
</feature>
<keyword evidence="12 21" id="KW-0418">Kinase</keyword>
<dbReference type="Pfam" id="PF01163">
    <property type="entry name" value="RIO1"/>
    <property type="match status" value="1"/>
</dbReference>
<organism evidence="27 28">
    <name type="scientific">Paralvinella palmiformis</name>
    <dbReference type="NCBI Taxonomy" id="53620"/>
    <lineage>
        <taxon>Eukaryota</taxon>
        <taxon>Metazoa</taxon>
        <taxon>Spiralia</taxon>
        <taxon>Lophotrochozoa</taxon>
        <taxon>Annelida</taxon>
        <taxon>Polychaeta</taxon>
        <taxon>Sedentaria</taxon>
        <taxon>Canalipalpata</taxon>
        <taxon>Terebellida</taxon>
        <taxon>Terebelliformia</taxon>
        <taxon>Alvinellidae</taxon>
        <taxon>Paralvinella</taxon>
    </lineage>
</organism>
<feature type="compositionally biased region" description="Acidic residues" evidence="25">
    <location>
        <begin position="487"/>
        <end position="507"/>
    </location>
</feature>
<evidence type="ECO:0000256" key="12">
    <source>
        <dbReference type="ARBA" id="ARBA00022777"/>
    </source>
</evidence>
<comment type="cofactor">
    <cofactor evidence="1 24">
        <name>Mg(2+)</name>
        <dbReference type="ChEBI" id="CHEBI:18420"/>
    </cofactor>
</comment>
<reference evidence="27" key="1">
    <citation type="journal article" date="2023" name="Mol. Biol. Evol.">
        <title>Third-Generation Sequencing Reveals the Adaptive Role of the Epigenome in Three Deep-Sea Polychaetes.</title>
        <authorList>
            <person name="Perez M."/>
            <person name="Aroh O."/>
            <person name="Sun Y."/>
            <person name="Lan Y."/>
            <person name="Juniper S.K."/>
            <person name="Young C.R."/>
            <person name="Angers B."/>
            <person name="Qian P.Y."/>
        </authorList>
    </citation>
    <scope>NUCLEOTIDE SEQUENCE</scope>
    <source>
        <strain evidence="27">P08H-3</strain>
    </source>
</reference>
<evidence type="ECO:0000256" key="22">
    <source>
        <dbReference type="PIRSR" id="PIRSR038147-1"/>
    </source>
</evidence>
<dbReference type="FunFam" id="1.10.510.10:FF:000232">
    <property type="entry name" value="Serine/threonine-protein kinase RIO1"/>
    <property type="match status" value="1"/>
</dbReference>
<evidence type="ECO:0000256" key="10">
    <source>
        <dbReference type="ARBA" id="ARBA00022723"/>
    </source>
</evidence>
<keyword evidence="11 21" id="KW-0547">Nucleotide-binding</keyword>
<keyword evidence="7" id="KW-0690">Ribosome biogenesis</keyword>
<keyword evidence="14 21" id="KW-0067">ATP-binding</keyword>
<evidence type="ECO:0000256" key="16">
    <source>
        <dbReference type="ARBA" id="ARBA00047899"/>
    </source>
</evidence>
<comment type="subcellular location">
    <subcellularLocation>
        <location evidence="2">Cytoplasm</location>
    </subcellularLocation>
</comment>
<keyword evidence="9 21" id="KW-0808">Transferase</keyword>
<dbReference type="InterPro" id="IPR000687">
    <property type="entry name" value="RIO_kinase"/>
</dbReference>
<dbReference type="AlphaFoldDB" id="A0AAD9KA92"/>
<name>A0AAD9KA92_9ANNE</name>
<dbReference type="InterPro" id="IPR011009">
    <property type="entry name" value="Kinase-like_dom_sf"/>
</dbReference>
<dbReference type="InterPro" id="IPR018935">
    <property type="entry name" value="RIO_kinase_CS"/>
</dbReference>
<keyword evidence="15" id="KW-0460">Magnesium</keyword>
<comment type="catalytic activity">
    <reaction evidence="16 21">
        <text>L-threonyl-[protein] + ATP = O-phospho-L-threonyl-[protein] + ADP + H(+)</text>
        <dbReference type="Rhea" id="RHEA:46608"/>
        <dbReference type="Rhea" id="RHEA-COMP:11060"/>
        <dbReference type="Rhea" id="RHEA-COMP:11605"/>
        <dbReference type="ChEBI" id="CHEBI:15378"/>
        <dbReference type="ChEBI" id="CHEBI:30013"/>
        <dbReference type="ChEBI" id="CHEBI:30616"/>
        <dbReference type="ChEBI" id="CHEBI:61977"/>
        <dbReference type="ChEBI" id="CHEBI:456216"/>
        <dbReference type="EC" id="2.7.11.1"/>
    </reaction>
</comment>
<evidence type="ECO:0000256" key="18">
    <source>
        <dbReference type="ARBA" id="ARBA00049360"/>
    </source>
</evidence>
<dbReference type="SUPFAM" id="SSF56112">
    <property type="entry name" value="Protein kinase-like (PK-like)"/>
    <property type="match status" value="1"/>
</dbReference>
<feature type="binding site" evidence="24">
    <location>
        <position position="349"/>
    </location>
    <ligand>
        <name>Mg(2+)</name>
        <dbReference type="ChEBI" id="CHEBI:18420"/>
    </ligand>
</feature>
<keyword evidence="13" id="KW-0378">Hydrolase</keyword>
<evidence type="ECO:0000256" key="5">
    <source>
        <dbReference type="ARBA" id="ARBA00016038"/>
    </source>
</evidence>
<evidence type="ECO:0000259" key="26">
    <source>
        <dbReference type="SMART" id="SM00090"/>
    </source>
</evidence>
<feature type="binding site" evidence="23">
    <location>
        <position position="288"/>
    </location>
    <ligand>
        <name>ATP</name>
        <dbReference type="ChEBI" id="CHEBI:30616"/>
    </ligand>
</feature>
<evidence type="ECO:0000256" key="20">
    <source>
        <dbReference type="ARBA" id="ARBA00063876"/>
    </source>
</evidence>
<proteinExistence type="inferred from homology"/>
<feature type="compositionally biased region" description="Basic and acidic residues" evidence="25">
    <location>
        <begin position="542"/>
        <end position="555"/>
    </location>
</feature>
<dbReference type="GO" id="GO:0005737">
    <property type="term" value="C:cytoplasm"/>
    <property type="evidence" value="ECO:0007669"/>
    <property type="project" value="UniProtKB-SubCell"/>
</dbReference>
<feature type="binding site" evidence="23">
    <location>
        <position position="216"/>
    </location>
    <ligand>
        <name>ATP</name>
        <dbReference type="ChEBI" id="CHEBI:30616"/>
    </ligand>
</feature>
<evidence type="ECO:0000256" key="19">
    <source>
        <dbReference type="ARBA" id="ARBA00057025"/>
    </source>
</evidence>
<evidence type="ECO:0000256" key="9">
    <source>
        <dbReference type="ARBA" id="ARBA00022679"/>
    </source>
</evidence>
<evidence type="ECO:0000256" key="21">
    <source>
        <dbReference type="PIRNR" id="PIRNR038147"/>
    </source>
</evidence>
<dbReference type="GO" id="GO:0042254">
    <property type="term" value="P:ribosome biogenesis"/>
    <property type="evidence" value="ECO:0007669"/>
    <property type="project" value="UniProtKB-KW"/>
</dbReference>
<dbReference type="PROSITE" id="PS01245">
    <property type="entry name" value="RIO1"/>
    <property type="match status" value="1"/>
</dbReference>
<feature type="domain" description="RIO kinase" evidence="26">
    <location>
        <begin position="159"/>
        <end position="395"/>
    </location>
</feature>
<evidence type="ECO:0000256" key="3">
    <source>
        <dbReference type="ARBA" id="ARBA00009196"/>
    </source>
</evidence>
<feature type="region of interest" description="Disordered" evidence="25">
    <location>
        <begin position="130"/>
        <end position="167"/>
    </location>
</feature>
<feature type="active site" description="4-aspartylphosphate intermediate" evidence="22">
    <location>
        <position position="349"/>
    </location>
</feature>
<feature type="compositionally biased region" description="Polar residues" evidence="25">
    <location>
        <begin position="18"/>
        <end position="34"/>
    </location>
</feature>
<evidence type="ECO:0000256" key="4">
    <source>
        <dbReference type="ARBA" id="ARBA00012513"/>
    </source>
</evidence>
<evidence type="ECO:0000256" key="13">
    <source>
        <dbReference type="ARBA" id="ARBA00022801"/>
    </source>
</evidence>
<evidence type="ECO:0000313" key="28">
    <source>
        <dbReference type="Proteomes" id="UP001208570"/>
    </source>
</evidence>
<evidence type="ECO:0000256" key="1">
    <source>
        <dbReference type="ARBA" id="ARBA00001946"/>
    </source>
</evidence>
<evidence type="ECO:0000256" key="7">
    <source>
        <dbReference type="ARBA" id="ARBA00022517"/>
    </source>
</evidence>
<dbReference type="EC" id="2.7.11.1" evidence="4 21"/>
<dbReference type="Proteomes" id="UP001208570">
    <property type="component" value="Unassembled WGS sequence"/>
</dbReference>
<feature type="compositionally biased region" description="Acidic residues" evidence="25">
    <location>
        <begin position="8"/>
        <end position="17"/>
    </location>
</feature>
<keyword evidence="28" id="KW-1185">Reference proteome</keyword>
<evidence type="ECO:0000256" key="17">
    <source>
        <dbReference type="ARBA" id="ARBA00048679"/>
    </source>
</evidence>
<evidence type="ECO:0000256" key="24">
    <source>
        <dbReference type="PIRSR" id="PIRSR038147-3"/>
    </source>
</evidence>
<dbReference type="CDD" id="cd05147">
    <property type="entry name" value="RIO1_euk"/>
    <property type="match status" value="1"/>
</dbReference>
<dbReference type="InterPro" id="IPR017407">
    <property type="entry name" value="Ser/Thr_kinase_Rio1"/>
</dbReference>
<protein>
    <recommendedName>
        <fullName evidence="5 21">Serine/threonine-protein kinase RIO1</fullName>
        <ecNumber evidence="4 21">2.7.11.1</ecNumber>
    </recommendedName>
</protein>
<dbReference type="GO" id="GO:0046872">
    <property type="term" value="F:metal ion binding"/>
    <property type="evidence" value="ECO:0007669"/>
    <property type="project" value="UniProtKB-KW"/>
</dbReference>
<evidence type="ECO:0000313" key="27">
    <source>
        <dbReference type="EMBL" id="KAK2167671.1"/>
    </source>
</evidence>
<dbReference type="GO" id="GO:0016787">
    <property type="term" value="F:hydrolase activity"/>
    <property type="evidence" value="ECO:0007669"/>
    <property type="project" value="UniProtKB-KW"/>
</dbReference>
<evidence type="ECO:0000256" key="15">
    <source>
        <dbReference type="ARBA" id="ARBA00022842"/>
    </source>
</evidence>
<dbReference type="FunFam" id="3.30.200.20:FF:000148">
    <property type="entry name" value="Serine/threonine-protein kinase RIO1"/>
    <property type="match status" value="1"/>
</dbReference>
<evidence type="ECO:0000256" key="6">
    <source>
        <dbReference type="ARBA" id="ARBA00022490"/>
    </source>
</evidence>
<comment type="function">
    <text evidence="19">Involved in the final steps of cytoplasmic maturation of the 40S ribosomal subunit. Involved in processing of 18S-E pre-rRNA to the mature 18S rRNA. Required for the recycling of NOB1 and PNO1 from the late 40S precursor. The association with the very late 40S subunit intermediate may involve a translation-like checkpoint point cycle preceeding the binding to the 60S ribosomal subunit. Despite the protein kinase domain is proposed to act predominantly as an ATPase. The catalytic activity regulates its dynamic association with the 40S subunit. In addition to its role in ribosomal biogenesis acts as an adapter protein by recruiting NCL/nucleolin the to PRMT5 complex for its symmetrical methylation.</text>
</comment>
<dbReference type="GO" id="GO:0005524">
    <property type="term" value="F:ATP binding"/>
    <property type="evidence" value="ECO:0007669"/>
    <property type="project" value="UniProtKB-KW"/>
</dbReference>
<keyword evidence="6" id="KW-0963">Cytoplasm</keyword>
<dbReference type="PIRSF" id="PIRSF038147">
    <property type="entry name" value="Ser/Thr_PK_RIO1"/>
    <property type="match status" value="1"/>
</dbReference>
<comment type="catalytic activity">
    <reaction evidence="17 21">
        <text>L-seryl-[protein] + ATP = O-phospho-L-seryl-[protein] + ADP + H(+)</text>
        <dbReference type="Rhea" id="RHEA:17989"/>
        <dbReference type="Rhea" id="RHEA-COMP:9863"/>
        <dbReference type="Rhea" id="RHEA-COMP:11604"/>
        <dbReference type="ChEBI" id="CHEBI:15378"/>
        <dbReference type="ChEBI" id="CHEBI:29999"/>
        <dbReference type="ChEBI" id="CHEBI:30616"/>
        <dbReference type="ChEBI" id="CHEBI:83421"/>
        <dbReference type="ChEBI" id="CHEBI:456216"/>
        <dbReference type="EC" id="2.7.11.1"/>
    </reaction>
</comment>
<evidence type="ECO:0000256" key="14">
    <source>
        <dbReference type="ARBA" id="ARBA00022840"/>
    </source>
</evidence>
<dbReference type="InterPro" id="IPR018934">
    <property type="entry name" value="RIO_dom"/>
</dbReference>
<feature type="active site" description="Proton acceptor" evidence="22">
    <location>
        <position position="332"/>
    </location>
</feature>
<feature type="compositionally biased region" description="Acidic residues" evidence="25">
    <location>
        <begin position="56"/>
        <end position="69"/>
    </location>
</feature>
<dbReference type="PANTHER" id="PTHR45723">
    <property type="entry name" value="SERINE/THREONINE-PROTEIN KINASE RIO1"/>
    <property type="match status" value="1"/>
</dbReference>
<evidence type="ECO:0000256" key="25">
    <source>
        <dbReference type="SAM" id="MobiDB-lite"/>
    </source>
</evidence>
<dbReference type="EMBL" id="JAODUP010000025">
    <property type="protein sequence ID" value="KAK2167671.1"/>
    <property type="molecule type" value="Genomic_DNA"/>
</dbReference>
<evidence type="ECO:0000256" key="2">
    <source>
        <dbReference type="ARBA" id="ARBA00004496"/>
    </source>
</evidence>
<dbReference type="Gene3D" id="1.10.510.10">
    <property type="entry name" value="Transferase(Phosphotransferase) domain 1"/>
    <property type="match status" value="1"/>
</dbReference>
<feature type="compositionally biased region" description="Basic residues" evidence="25">
    <location>
        <begin position="556"/>
        <end position="572"/>
    </location>
</feature>
<comment type="similarity">
    <text evidence="3 21">Belongs to the protein kinase superfamily. RIO-type Ser/Thr kinase family.</text>
</comment>
<dbReference type="GO" id="GO:0004674">
    <property type="term" value="F:protein serine/threonine kinase activity"/>
    <property type="evidence" value="ECO:0007669"/>
    <property type="project" value="UniProtKB-KW"/>
</dbReference>
<feature type="compositionally biased region" description="Basic and acidic residues" evidence="25">
    <location>
        <begin position="35"/>
        <end position="55"/>
    </location>
</feature>
<dbReference type="InterPro" id="IPR051272">
    <property type="entry name" value="RIO-type_Ser/Thr_kinase"/>
</dbReference>
<keyword evidence="10" id="KW-0479">Metal-binding</keyword>
<feature type="compositionally biased region" description="Basic and acidic residues" evidence="25">
    <location>
        <begin position="144"/>
        <end position="167"/>
    </location>
</feature>
<comment type="subunit">
    <text evidence="20">Associates with the precursor of the 40S ribosome subunit. Interacts (via its N-terminus) with PRMT5 (via its N-terminus). Interacts with WDR77. Found in a PRMT5 complex composed of PRMT5, WDR77 and RIOK1. Interacts (via its C-terminus) with NCL; this interaction targets NCL for PRTM5 methylation.</text>
</comment>
<gene>
    <name evidence="27" type="ORF">LSH36_25g02000</name>
</gene>
<feature type="compositionally biased region" description="Basic and acidic residues" evidence="25">
    <location>
        <begin position="521"/>
        <end position="535"/>
    </location>
</feature>
<sequence>MSKYVEGQFDDAEEDFDSPTQENLSHQTEVNTPIQDEKQKEHSSSHHATEWKDNPRDDEDWIDEDVDDYDDDYDDYYDYEWDMNERTGSVSFCKKSSQPNKQNSGNKVVNYQPPDKALGKFANKINLESYHGPSLPDSATNKLTENRRKLDAERYKSKDKSDRATAEQVMDPRTRMILFKLLSRQIISEVNGCISTGKEANVYHAATRSGKHRALKVYKTSILVFKDRDRYVTGEFRFRHGYCKHNPRKMVKTWAEKEMRNLTRIHQSGLRCPMPVILRSHVLVMDFIGHNGWPAPKLKEIDMNESCARELYLQCVLMMRKLYQECKLVHADLSEYNLLYHDNQVYMIDVSQAVEHDHPHALEFLRKDATNITEFFKKKRVCAMTVKELFDFITDLNITSANQDAYLEMVMEIASQRTTEQLSKQQEVEDEVFKHVFIPRTLDDVPHFERDVQRVAKGIDTNLILYQKITGLKQDLSGPEKGNPAQEDSDCEEYQQSDDDDDGDNDESQSQNKNPVNHVTDTSKARERDESPSSKKERKKAVKELQREKRQDKTPKHVKKRREKLAKLKKKH</sequence>